<accession>A0AAI9T7R4</accession>
<dbReference type="Proteomes" id="UP001227192">
    <property type="component" value="Unassembled WGS sequence"/>
</dbReference>
<reference evidence="1" key="2">
    <citation type="journal article" date="2016" name="Fungal Biol.">
        <title>Ochratoxin A production by Penicillium thymicola.</title>
        <authorList>
            <person name="Nguyen H.D.T."/>
            <person name="McMullin D.R."/>
            <person name="Ponomareva E."/>
            <person name="Riley R."/>
            <person name="Pomraning K.R."/>
            <person name="Baker S.E."/>
            <person name="Seifert K.A."/>
        </authorList>
    </citation>
    <scope>NUCLEOTIDE SEQUENCE</scope>
    <source>
        <strain evidence="1">DAOM 180753</strain>
    </source>
</reference>
<protein>
    <submittedName>
        <fullName evidence="1">Uncharacterized protein</fullName>
    </submittedName>
</protein>
<name>A0AAI9T7R4_PENTH</name>
<keyword evidence="2" id="KW-1185">Reference proteome</keyword>
<proteinExistence type="predicted"/>
<feature type="non-terminal residue" evidence="1">
    <location>
        <position position="1"/>
    </location>
</feature>
<dbReference type="AlphaFoldDB" id="A0AAI9T7R4"/>
<dbReference type="EMBL" id="LACB01000580">
    <property type="protein sequence ID" value="KAJ9482302.1"/>
    <property type="molecule type" value="Genomic_DNA"/>
</dbReference>
<organism evidence="1 2">
    <name type="scientific">Penicillium thymicola</name>
    <dbReference type="NCBI Taxonomy" id="293382"/>
    <lineage>
        <taxon>Eukaryota</taxon>
        <taxon>Fungi</taxon>
        <taxon>Dikarya</taxon>
        <taxon>Ascomycota</taxon>
        <taxon>Pezizomycotina</taxon>
        <taxon>Eurotiomycetes</taxon>
        <taxon>Eurotiomycetidae</taxon>
        <taxon>Eurotiales</taxon>
        <taxon>Aspergillaceae</taxon>
        <taxon>Penicillium</taxon>
    </lineage>
</organism>
<comment type="caution">
    <text evidence="1">The sequence shown here is derived from an EMBL/GenBank/DDBJ whole genome shotgun (WGS) entry which is preliminary data.</text>
</comment>
<evidence type="ECO:0000313" key="2">
    <source>
        <dbReference type="Proteomes" id="UP001227192"/>
    </source>
</evidence>
<gene>
    <name evidence="1" type="ORF">VN97_g11134</name>
</gene>
<sequence length="49" mass="5539">ISEGYMSLYIQQLAKLIGNQLGRLYRRFGANSDSAAWFLICTSLISQQI</sequence>
<reference evidence="1" key="1">
    <citation type="submission" date="2015-06" db="EMBL/GenBank/DDBJ databases">
        <authorList>
            <person name="Nguyen H."/>
        </authorList>
    </citation>
    <scope>NUCLEOTIDE SEQUENCE</scope>
    <source>
        <strain evidence="1">DAOM 180753</strain>
    </source>
</reference>
<evidence type="ECO:0000313" key="1">
    <source>
        <dbReference type="EMBL" id="KAJ9482302.1"/>
    </source>
</evidence>